<sequence length="366" mass="42574">MLDYKSIKTINFFPPISNLRFEIYFKEIKLSHLFSWKNRYQFYFLNSLGTLIEKKQLIEFNSNYYAIPRIDECHFDITNYASCVLGVEDEGRSIEKELGAILEELSMKLSLIPSLMCYEVSFYAIKEFLLKDFENRMGNNLKLFQVNPLAFEKSNLKKEAFEQSTFPHLLCKIMSVETHQVSFQGFQVGENMMQAIQDWLISKNAFEEKSFHGHVLCLDEKMNMKLIKYNHSKNHDIVPANNKKFGIKRFIFDPGGWIKETLPSCSQHVKLANDQSRKQNPNSSPAPTITCRLLPVKLMKDGTLPRSIVRLKGFFGANWGFFGQIEIGARAIFRIVESEIKIPKHSKLLFIMNSLLKFMIFMMFDG</sequence>
<comment type="caution">
    <text evidence="1">The sequence shown here is derived from an EMBL/GenBank/DDBJ whole genome shotgun (WGS) entry which is preliminary data.</text>
</comment>
<gene>
    <name evidence="1" type="ORF">M9H77_30427</name>
</gene>
<keyword evidence="2" id="KW-1185">Reference proteome</keyword>
<dbReference type="Proteomes" id="UP001060085">
    <property type="component" value="Linkage Group LG07"/>
</dbReference>
<evidence type="ECO:0000313" key="1">
    <source>
        <dbReference type="EMBL" id="KAI5653240.1"/>
    </source>
</evidence>
<evidence type="ECO:0000313" key="2">
    <source>
        <dbReference type="Proteomes" id="UP001060085"/>
    </source>
</evidence>
<reference evidence="2" key="1">
    <citation type="journal article" date="2023" name="Nat. Plants">
        <title>Single-cell RNA sequencing provides a high-resolution roadmap for understanding the multicellular compartmentation of specialized metabolism.</title>
        <authorList>
            <person name="Sun S."/>
            <person name="Shen X."/>
            <person name="Li Y."/>
            <person name="Li Y."/>
            <person name="Wang S."/>
            <person name="Li R."/>
            <person name="Zhang H."/>
            <person name="Shen G."/>
            <person name="Guo B."/>
            <person name="Wei J."/>
            <person name="Xu J."/>
            <person name="St-Pierre B."/>
            <person name="Chen S."/>
            <person name="Sun C."/>
        </authorList>
    </citation>
    <scope>NUCLEOTIDE SEQUENCE [LARGE SCALE GENOMIC DNA]</scope>
</reference>
<protein>
    <submittedName>
        <fullName evidence="1">Uncharacterized protein</fullName>
    </submittedName>
</protein>
<name>A0ACB9ZZ27_CATRO</name>
<proteinExistence type="predicted"/>
<organism evidence="1 2">
    <name type="scientific">Catharanthus roseus</name>
    <name type="common">Madagascar periwinkle</name>
    <name type="synonym">Vinca rosea</name>
    <dbReference type="NCBI Taxonomy" id="4058"/>
    <lineage>
        <taxon>Eukaryota</taxon>
        <taxon>Viridiplantae</taxon>
        <taxon>Streptophyta</taxon>
        <taxon>Embryophyta</taxon>
        <taxon>Tracheophyta</taxon>
        <taxon>Spermatophyta</taxon>
        <taxon>Magnoliopsida</taxon>
        <taxon>eudicotyledons</taxon>
        <taxon>Gunneridae</taxon>
        <taxon>Pentapetalae</taxon>
        <taxon>asterids</taxon>
        <taxon>lamiids</taxon>
        <taxon>Gentianales</taxon>
        <taxon>Apocynaceae</taxon>
        <taxon>Rauvolfioideae</taxon>
        <taxon>Vinceae</taxon>
        <taxon>Catharanthinae</taxon>
        <taxon>Catharanthus</taxon>
    </lineage>
</organism>
<accession>A0ACB9ZZ27</accession>
<dbReference type="EMBL" id="CM044707">
    <property type="protein sequence ID" value="KAI5653240.1"/>
    <property type="molecule type" value="Genomic_DNA"/>
</dbReference>